<dbReference type="Gene3D" id="3.40.50.300">
    <property type="entry name" value="P-loop containing nucleotide triphosphate hydrolases"/>
    <property type="match status" value="1"/>
</dbReference>
<name>A0A318MUU2_9PROT</name>
<evidence type="ECO:0000313" key="1">
    <source>
        <dbReference type="EMBL" id="PXY98662.1"/>
    </source>
</evidence>
<dbReference type="EMBL" id="QGLT01000008">
    <property type="protein sequence ID" value="PXY98662.1"/>
    <property type="molecule type" value="Genomic_DNA"/>
</dbReference>
<dbReference type="GO" id="GO:0016020">
    <property type="term" value="C:membrane"/>
    <property type="evidence" value="ECO:0007669"/>
    <property type="project" value="InterPro"/>
</dbReference>
<dbReference type="InterPro" id="IPR003688">
    <property type="entry name" value="TraG/VirD4"/>
</dbReference>
<keyword evidence="2" id="KW-1185">Reference proteome</keyword>
<dbReference type="Proteomes" id="UP000247565">
    <property type="component" value="Unassembled WGS sequence"/>
</dbReference>
<proteinExistence type="predicted"/>
<accession>A0A318MUU2</accession>
<dbReference type="OrthoDB" id="9759295at2"/>
<gene>
    <name evidence="1" type="ORF">DK869_08635</name>
</gene>
<organism evidence="1 2">
    <name type="scientific">Commensalibacter melissae</name>
    <dbReference type="NCBI Taxonomy" id="2070537"/>
    <lineage>
        <taxon>Bacteria</taxon>
        <taxon>Pseudomonadati</taxon>
        <taxon>Pseudomonadota</taxon>
        <taxon>Alphaproteobacteria</taxon>
        <taxon>Acetobacterales</taxon>
        <taxon>Acetobacteraceae</taxon>
    </lineage>
</organism>
<evidence type="ECO:0000313" key="2">
    <source>
        <dbReference type="Proteomes" id="UP000247565"/>
    </source>
</evidence>
<dbReference type="InterPro" id="IPR027417">
    <property type="entry name" value="P-loop_NTPase"/>
</dbReference>
<sequence length="122" mass="13832">MKAYADIVSYGDFNPKELRNENLTICIQTSEYSLKSTPALGHLIIGSLLSVVYQANGNIKGRVLYMLDEVNFLGRLKALADARDGGRKYKITIHIFIIIKILKSFPFNKSTFKITNYICCYD</sequence>
<evidence type="ECO:0008006" key="3">
    <source>
        <dbReference type="Google" id="ProtNLM"/>
    </source>
</evidence>
<reference evidence="1 2" key="1">
    <citation type="submission" date="2018-05" db="EMBL/GenBank/DDBJ databases">
        <title>Reference genomes for bee gut microbiota database.</title>
        <authorList>
            <person name="Ellegaard K.M."/>
        </authorList>
    </citation>
    <scope>NUCLEOTIDE SEQUENCE [LARGE SCALE GENOMIC DNA]</scope>
    <source>
        <strain evidence="1 2">ESL0284</strain>
    </source>
</reference>
<protein>
    <recommendedName>
        <fullName evidence="3">TraD/TraG TraM recognition site domain-containing protein</fullName>
    </recommendedName>
</protein>
<dbReference type="AlphaFoldDB" id="A0A318MUU2"/>
<comment type="caution">
    <text evidence="1">The sequence shown here is derived from an EMBL/GenBank/DDBJ whole genome shotgun (WGS) entry which is preliminary data.</text>
</comment>
<dbReference type="Pfam" id="PF02534">
    <property type="entry name" value="T4SS-DNA_transf"/>
    <property type="match status" value="1"/>
</dbReference>